<dbReference type="Pfam" id="PF00023">
    <property type="entry name" value="Ank"/>
    <property type="match status" value="2"/>
</dbReference>
<reference evidence="3" key="1">
    <citation type="journal article" date="2022" name="Cell">
        <title>Repeat-based holocentromeres influence genome architecture and karyotype evolution.</title>
        <authorList>
            <person name="Hofstatter P.G."/>
            <person name="Thangavel G."/>
            <person name="Lux T."/>
            <person name="Neumann P."/>
            <person name="Vondrak T."/>
            <person name="Novak P."/>
            <person name="Zhang M."/>
            <person name="Costa L."/>
            <person name="Castellani M."/>
            <person name="Scott A."/>
            <person name="Toegelov H."/>
            <person name="Fuchs J."/>
            <person name="Mata-Sucre Y."/>
            <person name="Dias Y."/>
            <person name="Vanzela A.L.L."/>
            <person name="Huettel B."/>
            <person name="Almeida C.C.S."/>
            <person name="Simkova H."/>
            <person name="Souza G."/>
            <person name="Pedrosa-Harand A."/>
            <person name="Macas J."/>
            <person name="Mayer K.F.X."/>
            <person name="Houben A."/>
            <person name="Marques A."/>
        </authorList>
    </citation>
    <scope>NUCLEOTIDE SEQUENCE</scope>
    <source>
        <strain evidence="3">RhyBre1mFocal</strain>
    </source>
</reference>
<dbReference type="InterPro" id="IPR011990">
    <property type="entry name" value="TPR-like_helical_dom_sf"/>
</dbReference>
<feature type="repeat" description="ANK" evidence="1">
    <location>
        <begin position="214"/>
        <end position="246"/>
    </location>
</feature>
<dbReference type="InterPro" id="IPR002110">
    <property type="entry name" value="Ankyrin_rpt"/>
</dbReference>
<evidence type="ECO:0000256" key="2">
    <source>
        <dbReference type="PROSITE-ProRule" id="PRU00339"/>
    </source>
</evidence>
<dbReference type="EMBL" id="JAMQYH010000004">
    <property type="protein sequence ID" value="KAJ1691827.1"/>
    <property type="molecule type" value="Genomic_DNA"/>
</dbReference>
<dbReference type="PANTHER" id="PTHR46224:SF6">
    <property type="entry name" value="ANKYRIN REPEAT FAMILY PROTEIN"/>
    <property type="match status" value="1"/>
</dbReference>
<comment type="caution">
    <text evidence="3">The sequence shown here is derived from an EMBL/GenBank/DDBJ whole genome shotgun (WGS) entry which is preliminary data.</text>
</comment>
<dbReference type="SUPFAM" id="SSF48403">
    <property type="entry name" value="Ankyrin repeat"/>
    <property type="match status" value="2"/>
</dbReference>
<feature type="repeat" description="ANK" evidence="1">
    <location>
        <begin position="540"/>
        <end position="572"/>
    </location>
</feature>
<sequence>MARSSRASDQSEARKLLEAASSGDIRVLKEVVVELDGGKVIADQIRELKDANGRSALRLGAFHGRTEICQYLVEDLGFPVDFLTAKGETPLSHAVMQGHEATVRYLISQGADPVASSREGSTPLHYAAKYGQDKMVKYLLSLEVPVDITCNHATGPPLIMAAMCGQASTAEVLLQHHADVNGVTSIGFTPLFVSVSAGSLECTKLFIKAGADLNMNCPLDMAIFKGSIEIVKSLLEAGADPDVRNEWCGWLPIERAAMLENWDIVEMLFPLTSRVPEVHDWSVHGILQYVKSNAFKEKYKAISEKILADLKVKGADSFKKKEYVNAISFYTKAIAIDSGDASLYSNLSLCMHRMGDGEMALKDAARARRLRPEWPKAYYRIGAAFMLLEINSALSSVSQVQGAHFSSLLCSSPLLLCSQLHKFSILTMASSHSSDLKKAKTLVDAALSGNLQVVKEVAKEWGESKVIRIKNQVGLSALHLAASHGRTQICQYFLQDLGLPVDILAPQGETPLSHAAMQGHIATARYLISQGANPVAPNMEGWTPLHFAARDGQDEIVKYLLSLGVPVDVTCNHAAGAPLITAARFGQASTVKILLQHHADVNSATSTDYTPLLSSIYADSLECTKLVIKAGADLNLKCPLDSAVHGGSVDIIKCLLDAGADPNVRNKYEWLPIERAVIYAKWDIAEMLFPLTSPVPEVHDWSVHGILQYVESNAFNEKCQAIQKKDLGDLKVKGADSFKKKEYLNAIDFYSRAIKIDSRDAALFSNVSLCAYRMGYGKMALSDALEALRLRPGWPKAYYRVGSAHMLLQDYEKASQAFMDGSLLDPTNIEMKEAYWEAANHLRTSHVGETSE</sequence>
<gene>
    <name evidence="3" type="ORF">LUZ63_015982</name>
</gene>
<keyword evidence="2" id="KW-0802">TPR repeat</keyword>
<name>A0A9Q0HMP7_9POAL</name>
<feature type="repeat" description="ANK" evidence="1">
    <location>
        <begin position="186"/>
        <end position="218"/>
    </location>
</feature>
<evidence type="ECO:0000313" key="3">
    <source>
        <dbReference type="EMBL" id="KAJ1691827.1"/>
    </source>
</evidence>
<dbReference type="PANTHER" id="PTHR46224">
    <property type="entry name" value="ANKYRIN REPEAT FAMILY PROTEIN"/>
    <property type="match status" value="1"/>
</dbReference>
<dbReference type="Pfam" id="PF13181">
    <property type="entry name" value="TPR_8"/>
    <property type="match status" value="1"/>
</dbReference>
<feature type="repeat" description="ANK" evidence="1">
    <location>
        <begin position="574"/>
        <end position="606"/>
    </location>
</feature>
<feature type="repeat" description="TPR" evidence="2">
    <location>
        <begin position="795"/>
        <end position="828"/>
    </location>
</feature>
<keyword evidence="1" id="KW-0040">ANK repeat</keyword>
<dbReference type="Gene3D" id="1.25.40.20">
    <property type="entry name" value="Ankyrin repeat-containing domain"/>
    <property type="match status" value="4"/>
</dbReference>
<evidence type="ECO:0000313" key="4">
    <source>
        <dbReference type="Proteomes" id="UP001151287"/>
    </source>
</evidence>
<dbReference type="InterPro" id="IPR019734">
    <property type="entry name" value="TPR_rpt"/>
</dbReference>
<evidence type="ECO:0000256" key="1">
    <source>
        <dbReference type="PROSITE-ProRule" id="PRU00023"/>
    </source>
</evidence>
<dbReference type="Proteomes" id="UP001151287">
    <property type="component" value="Unassembled WGS sequence"/>
</dbReference>
<proteinExistence type="predicted"/>
<accession>A0A9Q0HMP7</accession>
<dbReference type="OrthoDB" id="1860613at2759"/>
<dbReference type="PROSITE" id="PS50297">
    <property type="entry name" value="ANK_REP_REGION"/>
    <property type="match status" value="7"/>
</dbReference>
<dbReference type="SMART" id="SM00248">
    <property type="entry name" value="ANK"/>
    <property type="match status" value="13"/>
</dbReference>
<feature type="repeat" description="ANK" evidence="1">
    <location>
        <begin position="119"/>
        <end position="151"/>
    </location>
</feature>
<feature type="repeat" description="ANK" evidence="1">
    <location>
        <begin position="86"/>
        <end position="118"/>
    </location>
</feature>
<dbReference type="SMART" id="SM00028">
    <property type="entry name" value="TPR"/>
    <property type="match status" value="5"/>
</dbReference>
<dbReference type="PRINTS" id="PR01415">
    <property type="entry name" value="ANKYRIN"/>
</dbReference>
<dbReference type="PROSITE" id="PS50005">
    <property type="entry name" value="TPR"/>
    <property type="match status" value="1"/>
</dbReference>
<organism evidence="3 4">
    <name type="scientific">Rhynchospora breviuscula</name>
    <dbReference type="NCBI Taxonomy" id="2022672"/>
    <lineage>
        <taxon>Eukaryota</taxon>
        <taxon>Viridiplantae</taxon>
        <taxon>Streptophyta</taxon>
        <taxon>Embryophyta</taxon>
        <taxon>Tracheophyta</taxon>
        <taxon>Spermatophyta</taxon>
        <taxon>Magnoliopsida</taxon>
        <taxon>Liliopsida</taxon>
        <taxon>Poales</taxon>
        <taxon>Cyperaceae</taxon>
        <taxon>Cyperoideae</taxon>
        <taxon>Rhynchosporeae</taxon>
        <taxon>Rhynchospora</taxon>
    </lineage>
</organism>
<dbReference type="AlphaFoldDB" id="A0A9Q0HMP7"/>
<dbReference type="InterPro" id="IPR051616">
    <property type="entry name" value="Cul2-RING_E3_ligase_SR"/>
</dbReference>
<protein>
    <submittedName>
        <fullName evidence="3">Uncharacterized protein</fullName>
    </submittedName>
</protein>
<keyword evidence="4" id="KW-1185">Reference proteome</keyword>
<dbReference type="Gene3D" id="1.25.40.10">
    <property type="entry name" value="Tetratricopeptide repeat domain"/>
    <property type="match status" value="2"/>
</dbReference>
<feature type="repeat" description="ANK" evidence="1">
    <location>
        <begin position="635"/>
        <end position="667"/>
    </location>
</feature>
<feature type="repeat" description="ANK" evidence="1">
    <location>
        <begin position="507"/>
        <end position="539"/>
    </location>
</feature>
<dbReference type="PROSITE" id="PS50088">
    <property type="entry name" value="ANK_REPEAT"/>
    <property type="match status" value="8"/>
</dbReference>
<dbReference type="InterPro" id="IPR036770">
    <property type="entry name" value="Ankyrin_rpt-contain_sf"/>
</dbReference>
<dbReference type="SUPFAM" id="SSF48452">
    <property type="entry name" value="TPR-like"/>
    <property type="match status" value="2"/>
</dbReference>
<dbReference type="Pfam" id="PF12796">
    <property type="entry name" value="Ank_2"/>
    <property type="match status" value="4"/>
</dbReference>